<sequence>MPPSSGLTFAILILKLSGNVALADPRAAHLTSVNDADLIDVIIHGLKTGSVSRARLADILRVILEDVTAARQRSAVVEQEEGGGVGDGVYSAGDAGGDNAAGNAAHNSNQSRTHSSHTIEGPFIRESDIKWSTKEQTFLDDDDDKDEECVKRLKQEEEPNSDDLAYSAFSLDADSDTDAQTGASKRLKPWGPVRHSSRNQGRPRARVIFLVPNAHGTLWREPLNNVLPDLFTTGIIEESKRINNRHGYSQSSIYTCVLEDDYELGENGHFALAEDVPMVEDCVLGVESDGVAIWS</sequence>
<accession>A0AAD4IDY4</accession>
<evidence type="ECO:0000256" key="1">
    <source>
        <dbReference type="SAM" id="MobiDB-lite"/>
    </source>
</evidence>
<keyword evidence="4" id="KW-1185">Reference proteome</keyword>
<protein>
    <submittedName>
        <fullName evidence="3">Uncharacterized protein</fullName>
    </submittedName>
</protein>
<evidence type="ECO:0000313" key="4">
    <source>
        <dbReference type="Proteomes" id="UP001199106"/>
    </source>
</evidence>
<comment type="caution">
    <text evidence="3">The sequence shown here is derived from an EMBL/GenBank/DDBJ whole genome shotgun (WGS) entry which is preliminary data.</text>
</comment>
<evidence type="ECO:0000313" key="3">
    <source>
        <dbReference type="EMBL" id="KAG9192987.1"/>
    </source>
</evidence>
<dbReference type="Proteomes" id="UP001199106">
    <property type="component" value="Unassembled WGS sequence"/>
</dbReference>
<gene>
    <name evidence="3" type="ORF">G6011_11721</name>
</gene>
<keyword evidence="2" id="KW-0732">Signal</keyword>
<feature type="chain" id="PRO_5041962088" evidence="2">
    <location>
        <begin position="24"/>
        <end position="295"/>
    </location>
</feature>
<feature type="compositionally biased region" description="Polar residues" evidence="1">
    <location>
        <begin position="106"/>
        <end position="118"/>
    </location>
</feature>
<feature type="region of interest" description="Disordered" evidence="1">
    <location>
        <begin position="171"/>
        <end position="199"/>
    </location>
</feature>
<dbReference type="EMBL" id="JAANER010000003">
    <property type="protein sequence ID" value="KAG9192987.1"/>
    <property type="molecule type" value="Genomic_DNA"/>
</dbReference>
<feature type="region of interest" description="Disordered" evidence="1">
    <location>
        <begin position="100"/>
        <end position="123"/>
    </location>
</feature>
<reference evidence="3" key="1">
    <citation type="submission" date="2021-07" db="EMBL/GenBank/DDBJ databases">
        <title>Genome Resource of American Ginseng Black Spot Pathogen Alternaria panax.</title>
        <authorList>
            <person name="Qiu C."/>
            <person name="Wang W."/>
            <person name="Liu Z."/>
        </authorList>
    </citation>
    <scope>NUCLEOTIDE SEQUENCE</scope>
    <source>
        <strain evidence="3">BNCC115425</strain>
    </source>
</reference>
<name>A0AAD4IDY4_9PLEO</name>
<organism evidence="3 4">
    <name type="scientific">Alternaria panax</name>
    <dbReference type="NCBI Taxonomy" id="48097"/>
    <lineage>
        <taxon>Eukaryota</taxon>
        <taxon>Fungi</taxon>
        <taxon>Dikarya</taxon>
        <taxon>Ascomycota</taxon>
        <taxon>Pezizomycotina</taxon>
        <taxon>Dothideomycetes</taxon>
        <taxon>Pleosporomycetidae</taxon>
        <taxon>Pleosporales</taxon>
        <taxon>Pleosporineae</taxon>
        <taxon>Pleosporaceae</taxon>
        <taxon>Alternaria</taxon>
        <taxon>Alternaria sect. Panax</taxon>
    </lineage>
</organism>
<proteinExistence type="predicted"/>
<dbReference type="AlphaFoldDB" id="A0AAD4IDY4"/>
<feature type="signal peptide" evidence="2">
    <location>
        <begin position="1"/>
        <end position="23"/>
    </location>
</feature>
<evidence type="ECO:0000256" key="2">
    <source>
        <dbReference type="SAM" id="SignalP"/>
    </source>
</evidence>